<dbReference type="SUPFAM" id="SSF102114">
    <property type="entry name" value="Radical SAM enzymes"/>
    <property type="match status" value="1"/>
</dbReference>
<dbReference type="OrthoDB" id="9768064at2"/>
<dbReference type="AlphaFoldDB" id="A0A4R1M9B2"/>
<dbReference type="PANTHER" id="PTHR30538">
    <property type="entry name" value="LYSINE 2,3-AMINOMUTASE-RELATED"/>
    <property type="match status" value="1"/>
</dbReference>
<keyword evidence="7 8" id="KW-0411">Iron-sulfur</keyword>
<evidence type="ECO:0000256" key="7">
    <source>
        <dbReference type="ARBA" id="ARBA00023014"/>
    </source>
</evidence>
<gene>
    <name evidence="10" type="ORF">EDC19_2607</name>
</gene>
<keyword evidence="6" id="KW-0408">Iron</keyword>
<reference evidence="10 11" key="1">
    <citation type="submission" date="2019-03" db="EMBL/GenBank/DDBJ databases">
        <title>Genomic Encyclopedia of Type Strains, Phase IV (KMG-IV): sequencing the most valuable type-strain genomes for metagenomic binning, comparative biology and taxonomic classification.</title>
        <authorList>
            <person name="Goeker M."/>
        </authorList>
    </citation>
    <scope>NUCLEOTIDE SEQUENCE [LARGE SCALE GENOMIC DNA]</scope>
    <source>
        <strain evidence="10 11">DSM 24176</strain>
    </source>
</reference>
<dbReference type="EMBL" id="SMGQ01000017">
    <property type="protein sequence ID" value="TCK87960.1"/>
    <property type="molecule type" value="Genomic_DNA"/>
</dbReference>
<evidence type="ECO:0000256" key="5">
    <source>
        <dbReference type="ARBA" id="ARBA00022898"/>
    </source>
</evidence>
<dbReference type="PANTHER" id="PTHR30538:SF0">
    <property type="entry name" value="L-LYSINE 2,3-AMINOMUTASE AQ_1632-RELATED"/>
    <property type="match status" value="1"/>
</dbReference>
<dbReference type="CDD" id="cd01335">
    <property type="entry name" value="Radical_SAM"/>
    <property type="match status" value="1"/>
</dbReference>
<organism evidence="10 11">
    <name type="scientific">Natranaerovirga hydrolytica</name>
    <dbReference type="NCBI Taxonomy" id="680378"/>
    <lineage>
        <taxon>Bacteria</taxon>
        <taxon>Bacillati</taxon>
        <taxon>Bacillota</taxon>
        <taxon>Clostridia</taxon>
        <taxon>Lachnospirales</taxon>
        <taxon>Natranaerovirgaceae</taxon>
        <taxon>Natranaerovirga</taxon>
    </lineage>
</organism>
<dbReference type="InterPro" id="IPR013785">
    <property type="entry name" value="Aldolase_TIM"/>
</dbReference>
<keyword evidence="3" id="KW-0949">S-adenosyl-L-methionine</keyword>
<dbReference type="PROSITE" id="PS51918">
    <property type="entry name" value="RADICAL_SAM"/>
    <property type="match status" value="1"/>
</dbReference>
<dbReference type="InterPro" id="IPR007197">
    <property type="entry name" value="rSAM"/>
</dbReference>
<feature type="binding site" evidence="8">
    <location>
        <position position="106"/>
    </location>
    <ligand>
        <name>[4Fe-4S] cluster</name>
        <dbReference type="ChEBI" id="CHEBI:49883"/>
        <note>4Fe-4S-S-AdoMet</note>
    </ligand>
</feature>
<evidence type="ECO:0000256" key="8">
    <source>
        <dbReference type="PIRSR" id="PIRSR004911-1"/>
    </source>
</evidence>
<feature type="binding site" evidence="8">
    <location>
        <position position="113"/>
    </location>
    <ligand>
        <name>[4Fe-4S] cluster</name>
        <dbReference type="ChEBI" id="CHEBI:49883"/>
        <note>4Fe-4S-S-AdoMet</note>
    </ligand>
</feature>
<evidence type="ECO:0000256" key="2">
    <source>
        <dbReference type="ARBA" id="ARBA00022485"/>
    </source>
</evidence>
<dbReference type="SFLD" id="SFLDS00029">
    <property type="entry name" value="Radical_SAM"/>
    <property type="match status" value="1"/>
</dbReference>
<dbReference type="GO" id="GO:0046872">
    <property type="term" value="F:metal ion binding"/>
    <property type="evidence" value="ECO:0007669"/>
    <property type="project" value="UniProtKB-KW"/>
</dbReference>
<evidence type="ECO:0000313" key="11">
    <source>
        <dbReference type="Proteomes" id="UP000294545"/>
    </source>
</evidence>
<dbReference type="GO" id="GO:0051539">
    <property type="term" value="F:4 iron, 4 sulfur cluster binding"/>
    <property type="evidence" value="ECO:0007669"/>
    <property type="project" value="UniProtKB-KW"/>
</dbReference>
<sequence length="364" mass="41774">MEWKELLKQNATTLEDLKSYLTFSQEEESKLKDLIESYPLSTTQYYLSLINPDDPNDPIRKMSIPSVNEFDITGLTDTSGELENTKMEGVQHKYGPTVLLLSTSTCAMYCRHCFRKRLVGLSNQETLKMIDNAIAYIKEHKEASNVLITGGDSFLLDTSIIEKLLKALCEIEHIDFIRFGTRTPVVFPQRITRDNELLSVLEKYNKKKRIYLVTHFNHTNEITDESMAAIEALHKRNIIISNQAVLLKGVNDSKEELSRLINTLTRVGVVPYYVFQCRPVKGVANNFQVPLKEGYKIIEEAKLSLNGHGKRFRYIMSHITGKIEIVGQLNDEEMIFKYHQAKDPKNMGKIFTKKITDDAWLSDI</sequence>
<keyword evidence="11" id="KW-1185">Reference proteome</keyword>
<evidence type="ECO:0000256" key="6">
    <source>
        <dbReference type="ARBA" id="ARBA00023004"/>
    </source>
</evidence>
<evidence type="ECO:0000256" key="4">
    <source>
        <dbReference type="ARBA" id="ARBA00022723"/>
    </source>
</evidence>
<protein>
    <submittedName>
        <fullName evidence="10">KamA family protein</fullName>
    </submittedName>
</protein>
<dbReference type="SFLD" id="SFLDG01070">
    <property type="entry name" value="PLP-dependent"/>
    <property type="match status" value="1"/>
</dbReference>
<dbReference type="GO" id="GO:0003824">
    <property type="term" value="F:catalytic activity"/>
    <property type="evidence" value="ECO:0007669"/>
    <property type="project" value="InterPro"/>
</dbReference>
<evidence type="ECO:0000313" key="10">
    <source>
        <dbReference type="EMBL" id="TCK87960.1"/>
    </source>
</evidence>
<evidence type="ECO:0000259" key="9">
    <source>
        <dbReference type="PROSITE" id="PS51918"/>
    </source>
</evidence>
<comment type="cofactor">
    <cofactor evidence="1">
        <name>pyridoxal 5'-phosphate</name>
        <dbReference type="ChEBI" id="CHEBI:597326"/>
    </cofactor>
</comment>
<dbReference type="InterPro" id="IPR003739">
    <property type="entry name" value="Lys_aminomutase/Glu_NH3_mut"/>
</dbReference>
<dbReference type="Pfam" id="PF04055">
    <property type="entry name" value="Radical_SAM"/>
    <property type="match status" value="1"/>
</dbReference>
<feature type="binding site" evidence="8">
    <location>
        <position position="110"/>
    </location>
    <ligand>
        <name>[4Fe-4S] cluster</name>
        <dbReference type="ChEBI" id="CHEBI:49883"/>
        <note>4Fe-4S-S-AdoMet</note>
    </ligand>
</feature>
<dbReference type="RefSeq" id="WP_132283268.1">
    <property type="nucleotide sequence ID" value="NZ_SMGQ01000017.1"/>
</dbReference>
<dbReference type="Gene3D" id="3.20.20.70">
    <property type="entry name" value="Aldolase class I"/>
    <property type="match status" value="1"/>
</dbReference>
<keyword evidence="4 8" id="KW-0479">Metal-binding</keyword>
<dbReference type="NCBIfam" id="TIGR00238">
    <property type="entry name" value="KamA family radical SAM protein"/>
    <property type="match status" value="1"/>
</dbReference>
<dbReference type="InterPro" id="IPR058240">
    <property type="entry name" value="rSAM_sf"/>
</dbReference>
<keyword evidence="2 8" id="KW-0004">4Fe-4S</keyword>
<comment type="caution">
    <text evidence="10">The sequence shown here is derived from an EMBL/GenBank/DDBJ whole genome shotgun (WGS) entry which is preliminary data.</text>
</comment>
<evidence type="ECO:0000256" key="1">
    <source>
        <dbReference type="ARBA" id="ARBA00001933"/>
    </source>
</evidence>
<proteinExistence type="predicted"/>
<dbReference type="PIRSF" id="PIRSF004911">
    <property type="entry name" value="DUF160"/>
    <property type="match status" value="1"/>
</dbReference>
<dbReference type="Proteomes" id="UP000294545">
    <property type="component" value="Unassembled WGS sequence"/>
</dbReference>
<evidence type="ECO:0000256" key="3">
    <source>
        <dbReference type="ARBA" id="ARBA00022691"/>
    </source>
</evidence>
<accession>A0A4R1M9B2</accession>
<keyword evidence="5" id="KW-0663">Pyridoxal phosphate</keyword>
<feature type="domain" description="Radical SAM core" evidence="9">
    <location>
        <begin position="92"/>
        <end position="311"/>
    </location>
</feature>
<name>A0A4R1M9B2_9FIRM</name>